<organism evidence="2 3">
    <name type="scientific">Dactylosporangium darangshiense</name>
    <dbReference type="NCBI Taxonomy" id="579108"/>
    <lineage>
        <taxon>Bacteria</taxon>
        <taxon>Bacillati</taxon>
        <taxon>Actinomycetota</taxon>
        <taxon>Actinomycetes</taxon>
        <taxon>Micromonosporales</taxon>
        <taxon>Micromonosporaceae</taxon>
        <taxon>Dactylosporangium</taxon>
    </lineage>
</organism>
<comment type="caution">
    <text evidence="2">The sequence shown here is derived from an EMBL/GenBank/DDBJ whole genome shotgun (WGS) entry which is preliminary data.</text>
</comment>
<evidence type="ECO:0000313" key="2">
    <source>
        <dbReference type="EMBL" id="GAA4247584.1"/>
    </source>
</evidence>
<feature type="compositionally biased region" description="Gly residues" evidence="1">
    <location>
        <begin position="64"/>
        <end position="73"/>
    </location>
</feature>
<reference evidence="3" key="1">
    <citation type="journal article" date="2019" name="Int. J. Syst. Evol. Microbiol.">
        <title>The Global Catalogue of Microorganisms (GCM) 10K type strain sequencing project: providing services to taxonomists for standard genome sequencing and annotation.</title>
        <authorList>
            <consortium name="The Broad Institute Genomics Platform"/>
            <consortium name="The Broad Institute Genome Sequencing Center for Infectious Disease"/>
            <person name="Wu L."/>
            <person name="Ma J."/>
        </authorList>
    </citation>
    <scope>NUCLEOTIDE SEQUENCE [LARGE SCALE GENOMIC DNA]</scope>
    <source>
        <strain evidence="3">JCM 17441</strain>
    </source>
</reference>
<accession>A0ABP8D547</accession>
<evidence type="ECO:0000313" key="3">
    <source>
        <dbReference type="Proteomes" id="UP001500620"/>
    </source>
</evidence>
<sequence length="73" mass="7572">MTPMRAAFVNGFAESQSDLRQRLTRARASARERAGDGLGSPSRDAGGGASWSLLLPRTLDGRGDGGPGDRVTG</sequence>
<evidence type="ECO:0000256" key="1">
    <source>
        <dbReference type="SAM" id="MobiDB-lite"/>
    </source>
</evidence>
<feature type="region of interest" description="Disordered" evidence="1">
    <location>
        <begin position="17"/>
        <end position="73"/>
    </location>
</feature>
<proteinExistence type="predicted"/>
<gene>
    <name evidence="2" type="ORF">GCM10022255_024070</name>
</gene>
<dbReference type="Proteomes" id="UP001500620">
    <property type="component" value="Unassembled WGS sequence"/>
</dbReference>
<keyword evidence="3" id="KW-1185">Reference proteome</keyword>
<name>A0ABP8D547_9ACTN</name>
<protein>
    <submittedName>
        <fullName evidence="2">Uncharacterized protein</fullName>
    </submittedName>
</protein>
<dbReference type="EMBL" id="BAABAT010000004">
    <property type="protein sequence ID" value="GAA4247584.1"/>
    <property type="molecule type" value="Genomic_DNA"/>
</dbReference>